<evidence type="ECO:0000313" key="6">
    <source>
        <dbReference type="Proteomes" id="UP000192761"/>
    </source>
</evidence>
<dbReference type="InterPro" id="IPR016035">
    <property type="entry name" value="Acyl_Trfase/lysoPLipase"/>
</dbReference>
<proteinExistence type="predicted"/>
<accession>A0A1W1XRH1</accession>
<gene>
    <name evidence="5" type="ORF">SAMN02745857_02479</name>
</gene>
<keyword evidence="6" id="KW-1185">Reference proteome</keyword>
<feature type="domain" description="PNPLA" evidence="4">
    <location>
        <begin position="8"/>
        <end position="234"/>
    </location>
</feature>
<dbReference type="EMBL" id="FWXD01000014">
    <property type="protein sequence ID" value="SMC26445.1"/>
    <property type="molecule type" value="Genomic_DNA"/>
</dbReference>
<evidence type="ECO:0000259" key="4">
    <source>
        <dbReference type="PROSITE" id="PS51635"/>
    </source>
</evidence>
<comment type="caution">
    <text evidence="2">Lacks conserved residue(s) required for the propagation of feature annotation.</text>
</comment>
<dbReference type="Gene3D" id="3.40.1090.10">
    <property type="entry name" value="Cytosolic phospholipase A2 catalytic domain"/>
    <property type="match status" value="1"/>
</dbReference>
<name>A0A1W1XRH1_9NEIS</name>
<dbReference type="GO" id="GO:0006629">
    <property type="term" value="P:lipid metabolic process"/>
    <property type="evidence" value="ECO:0007669"/>
    <property type="project" value="UniProtKB-KW"/>
</dbReference>
<sequence length="513" mass="54339">MSQHKKALVIGGGAPNMPLMAGALAAMLRQKVDFDVISTSGAGALIGLLYAAPKGGTPIEALANIVQMGVADPIYNAYPINYKIFNKPGVLADLFRQQLNASPYAQLVEQLHAISPGFRIWSDWQQLMWAIATPSDLSADSLGLCAHVPFVEEVVDFARMRDFNGHFYLNAYNLDRHEMTIWHGKDVDATHFRAALSFPFLYPPTELPGKDGKIERYIEGAAIDTLNFKALLADHGPCSDVDTLIVFDVLGAEQLLRAPTSLYDAWVMSIITPLTEIARDDLKLFELVHNRKPDGSAKRALLKVPLLSKDLPAERWQQMFDWSYSNMHTLFRIGFDVGLKFAQEHAQRLDISYDPSVQPLPEGWVTADVVGPADAARSPAKPQPGAAVRPAPAAQAVAAKPAAAKPAAAKPVAAKAAAPKAAAPKAAAGKTVSASTAAAKPVAATAAAQPSAAVKPAPRPTAAKPAAAKPAAPKTPAAKPARAKTATARQPAAARPPAAAADGTRKEADPEAV</sequence>
<dbReference type="InterPro" id="IPR002641">
    <property type="entry name" value="PNPLA_dom"/>
</dbReference>
<dbReference type="Proteomes" id="UP000192761">
    <property type="component" value="Unassembled WGS sequence"/>
</dbReference>
<dbReference type="PROSITE" id="PS51635">
    <property type="entry name" value="PNPLA"/>
    <property type="match status" value="1"/>
</dbReference>
<dbReference type="STRING" id="1121001.SAMN02745857_02479"/>
<reference evidence="5 6" key="1">
    <citation type="submission" date="2017-04" db="EMBL/GenBank/DDBJ databases">
        <authorList>
            <person name="Afonso C.L."/>
            <person name="Miller P.J."/>
            <person name="Scott M.A."/>
            <person name="Spackman E."/>
            <person name="Goraichik I."/>
            <person name="Dimitrov K.M."/>
            <person name="Suarez D.L."/>
            <person name="Swayne D.E."/>
        </authorList>
    </citation>
    <scope>NUCLEOTIDE SEQUENCE [LARGE SCALE GENOMIC DNA]</scope>
    <source>
        <strain evidence="5 6">DSM 23236</strain>
    </source>
</reference>
<keyword evidence="1" id="KW-0443">Lipid metabolism</keyword>
<feature type="region of interest" description="Disordered" evidence="3">
    <location>
        <begin position="437"/>
        <end position="513"/>
    </location>
</feature>
<protein>
    <submittedName>
        <fullName evidence="5">Patatin-like phospholipase</fullName>
    </submittedName>
</protein>
<dbReference type="Pfam" id="PF01734">
    <property type="entry name" value="Patatin"/>
    <property type="match status" value="1"/>
</dbReference>
<dbReference type="RefSeq" id="WP_084091123.1">
    <property type="nucleotide sequence ID" value="NZ_FWXD01000014.1"/>
</dbReference>
<evidence type="ECO:0000256" key="1">
    <source>
        <dbReference type="ARBA" id="ARBA00023098"/>
    </source>
</evidence>
<feature type="compositionally biased region" description="Basic and acidic residues" evidence="3">
    <location>
        <begin position="503"/>
        <end position="513"/>
    </location>
</feature>
<dbReference type="OrthoDB" id="8712796at2"/>
<evidence type="ECO:0000313" key="5">
    <source>
        <dbReference type="EMBL" id="SMC26445.1"/>
    </source>
</evidence>
<evidence type="ECO:0000256" key="3">
    <source>
        <dbReference type="SAM" id="MobiDB-lite"/>
    </source>
</evidence>
<evidence type="ECO:0000256" key="2">
    <source>
        <dbReference type="PROSITE-ProRule" id="PRU01161"/>
    </source>
</evidence>
<feature type="compositionally biased region" description="Low complexity" evidence="3">
    <location>
        <begin position="437"/>
        <end position="501"/>
    </location>
</feature>
<organism evidence="5 6">
    <name type="scientific">Andreprevotia lacus DSM 23236</name>
    <dbReference type="NCBI Taxonomy" id="1121001"/>
    <lineage>
        <taxon>Bacteria</taxon>
        <taxon>Pseudomonadati</taxon>
        <taxon>Pseudomonadota</taxon>
        <taxon>Betaproteobacteria</taxon>
        <taxon>Neisseriales</taxon>
        <taxon>Chitinibacteraceae</taxon>
        <taxon>Andreprevotia</taxon>
    </lineage>
</organism>
<dbReference type="AlphaFoldDB" id="A0A1W1XRH1"/>
<dbReference type="SUPFAM" id="SSF52151">
    <property type="entry name" value="FabD/lysophospholipase-like"/>
    <property type="match status" value="1"/>
</dbReference>